<keyword evidence="4" id="KW-1185">Reference proteome</keyword>
<organism evidence="3 4">
    <name type="scientific">Chitinophaga rupis</name>
    <dbReference type="NCBI Taxonomy" id="573321"/>
    <lineage>
        <taxon>Bacteria</taxon>
        <taxon>Pseudomonadati</taxon>
        <taxon>Bacteroidota</taxon>
        <taxon>Chitinophagia</taxon>
        <taxon>Chitinophagales</taxon>
        <taxon>Chitinophagaceae</taxon>
        <taxon>Chitinophaga</taxon>
    </lineage>
</organism>
<sequence length="360" mass="39827">MNVKSKILLFLLLPLWACAHQGDIEFKRTVAKEFTVNSNAKLDVHNKYGKIIVHTWAKNQIKATVIITGYGKSSSEAQEIANGVDIQTNADAGAVSLQTSYNPSKGSKWFSWGNRKDSKDYVNIDYELYVPQNLNLLTLENNFGDVITDELPFAAKMNLNYCFYAIREAGKTLDMDLNYCNKGKIDKAADLQIRANYSDIRCDAADKLDAKSNYSDYTLGSVGTLITKANYSDYKIRQVGTLNATANYSDFTVSNLRESLDARLTYGDLKVKEIQSTFKGGDIQLSYSDIDLIFAPKAALRLTVNLNYGDLGIDGLPVKNVSSVKKNTHLAYSATTASGSEQSPMLNINGSQSDVNMKEQ</sequence>
<evidence type="ECO:0000256" key="1">
    <source>
        <dbReference type="SAM" id="MobiDB-lite"/>
    </source>
</evidence>
<reference evidence="3 4" key="1">
    <citation type="submission" date="2016-10" db="EMBL/GenBank/DDBJ databases">
        <authorList>
            <person name="de Groot N.N."/>
        </authorList>
    </citation>
    <scope>NUCLEOTIDE SEQUENCE [LARGE SCALE GENOMIC DNA]</scope>
    <source>
        <strain evidence="3 4">DSM 21039</strain>
    </source>
</reference>
<evidence type="ECO:0000256" key="2">
    <source>
        <dbReference type="SAM" id="SignalP"/>
    </source>
</evidence>
<dbReference type="AlphaFoldDB" id="A0A1H7XPY7"/>
<protein>
    <submittedName>
        <fullName evidence="3">Putative adhesin</fullName>
    </submittedName>
</protein>
<accession>A0A1H7XPY7</accession>
<dbReference type="EMBL" id="FOBB01000004">
    <property type="protein sequence ID" value="SEM35801.1"/>
    <property type="molecule type" value="Genomic_DNA"/>
</dbReference>
<dbReference type="OrthoDB" id="1117657at2"/>
<keyword evidence="2" id="KW-0732">Signal</keyword>
<evidence type="ECO:0000313" key="3">
    <source>
        <dbReference type="EMBL" id="SEM35801.1"/>
    </source>
</evidence>
<feature type="signal peptide" evidence="2">
    <location>
        <begin position="1"/>
        <end position="19"/>
    </location>
</feature>
<feature type="region of interest" description="Disordered" evidence="1">
    <location>
        <begin position="340"/>
        <end position="360"/>
    </location>
</feature>
<dbReference type="RefSeq" id="WP_089914687.1">
    <property type="nucleotide sequence ID" value="NZ_FOBB01000004.1"/>
</dbReference>
<proteinExistence type="predicted"/>
<evidence type="ECO:0000313" key="4">
    <source>
        <dbReference type="Proteomes" id="UP000198984"/>
    </source>
</evidence>
<dbReference type="Proteomes" id="UP000198984">
    <property type="component" value="Unassembled WGS sequence"/>
</dbReference>
<gene>
    <name evidence="3" type="ORF">SAMN04488505_104154</name>
</gene>
<feature type="chain" id="PRO_5011720515" evidence="2">
    <location>
        <begin position="20"/>
        <end position="360"/>
    </location>
</feature>
<dbReference type="STRING" id="573321.SAMN04488505_104154"/>
<name>A0A1H7XPY7_9BACT</name>